<name>A0A2A5AZW2_9GAMM</name>
<dbReference type="Pfam" id="PF05425">
    <property type="entry name" value="CopD"/>
    <property type="match status" value="1"/>
</dbReference>
<dbReference type="InterPro" id="IPR008457">
    <property type="entry name" value="Cu-R_CopD_dom"/>
</dbReference>
<dbReference type="Proteomes" id="UP000218327">
    <property type="component" value="Unassembled WGS sequence"/>
</dbReference>
<accession>A0A2A5AZW2</accession>
<keyword evidence="3 6" id="KW-0812">Transmembrane</keyword>
<feature type="transmembrane region" description="Helical" evidence="6">
    <location>
        <begin position="285"/>
        <end position="303"/>
    </location>
</feature>
<feature type="transmembrane region" description="Helical" evidence="6">
    <location>
        <begin position="131"/>
        <end position="152"/>
    </location>
</feature>
<dbReference type="GO" id="GO:0046688">
    <property type="term" value="P:response to copper ion"/>
    <property type="evidence" value="ECO:0007669"/>
    <property type="project" value="UniProtKB-UniRule"/>
</dbReference>
<proteinExistence type="inferred from homology"/>
<keyword evidence="6" id="KW-0997">Cell inner membrane</keyword>
<feature type="domain" description="Copper resistance protein D" evidence="7">
    <location>
        <begin position="200"/>
        <end position="297"/>
    </location>
</feature>
<protein>
    <recommendedName>
        <fullName evidence="6">Copper resistance protein D</fullName>
    </recommendedName>
</protein>
<reference evidence="9" key="1">
    <citation type="submission" date="2017-08" db="EMBL/GenBank/DDBJ databases">
        <title>A dynamic microbial community with high functional redundancy inhabits the cold, oxic subseafloor aquifer.</title>
        <authorList>
            <person name="Tully B.J."/>
            <person name="Wheat C.G."/>
            <person name="Glazer B.T."/>
            <person name="Huber J.A."/>
        </authorList>
    </citation>
    <scope>NUCLEOTIDE SEQUENCE [LARGE SCALE GENOMIC DNA]</scope>
</reference>
<evidence type="ECO:0000259" key="7">
    <source>
        <dbReference type="Pfam" id="PF05425"/>
    </source>
</evidence>
<evidence type="ECO:0000313" key="9">
    <source>
        <dbReference type="Proteomes" id="UP000218327"/>
    </source>
</evidence>
<keyword evidence="6" id="KW-0186">Copper</keyword>
<sequence>MDAFTFPDSWEFASLVCKWFLYLGTASIAGGSLCAWRFSDGSRRALSSNLLYIILGSALGFQAVVLNFLVQVGVINGSGLRGMFDWGMVSLLLDTSLGDVTFLRLAGFVVALVTASLMLRKINRLTQAPGITFFRVLMSRSLIAIFLIALSFKVGGHVSILSTTAQLAVVLHVMAMSAWIGSLYPLLKITQTADMALLQQIMKKFGDSAIVILIVLVVAGVLMLLQLVGISSELFSTAYGLSLVAKLVMVVAILCVAAINKMVLVPQIVAQNSAEKIRTSIRVEMFCASLIFILTSYLATIIAPPGH</sequence>
<dbReference type="EMBL" id="NVVJ01000023">
    <property type="protein sequence ID" value="PCJ24755.1"/>
    <property type="molecule type" value="Genomic_DNA"/>
</dbReference>
<dbReference type="AlphaFoldDB" id="A0A2A5AZW2"/>
<dbReference type="GO" id="GO:0006825">
    <property type="term" value="P:copper ion transport"/>
    <property type="evidence" value="ECO:0007669"/>
    <property type="project" value="InterPro"/>
</dbReference>
<evidence type="ECO:0000256" key="2">
    <source>
        <dbReference type="ARBA" id="ARBA00022475"/>
    </source>
</evidence>
<evidence type="ECO:0000256" key="3">
    <source>
        <dbReference type="ARBA" id="ARBA00022692"/>
    </source>
</evidence>
<keyword evidence="2 6" id="KW-1003">Cell membrane</keyword>
<feature type="transmembrane region" description="Helical" evidence="6">
    <location>
        <begin position="101"/>
        <end position="119"/>
    </location>
</feature>
<comment type="caution">
    <text evidence="8">The sequence shown here is derived from an EMBL/GenBank/DDBJ whole genome shotgun (WGS) entry which is preliminary data.</text>
</comment>
<keyword evidence="4 6" id="KW-1133">Transmembrane helix</keyword>
<evidence type="ECO:0000256" key="5">
    <source>
        <dbReference type="ARBA" id="ARBA00023136"/>
    </source>
</evidence>
<feature type="transmembrane region" description="Helical" evidence="6">
    <location>
        <begin position="164"/>
        <end position="187"/>
    </location>
</feature>
<gene>
    <name evidence="8" type="ORF">COA96_08780</name>
</gene>
<feature type="transmembrane region" description="Helical" evidence="6">
    <location>
        <begin position="243"/>
        <end position="264"/>
    </location>
</feature>
<comment type="function">
    <text evidence="6">Involved in copper resistance.</text>
</comment>
<comment type="similarity">
    <text evidence="6">Belongs to the CopD family.</text>
</comment>
<dbReference type="PANTHER" id="PTHR34820">
    <property type="entry name" value="INNER MEMBRANE PROTEIN YEBZ"/>
    <property type="match status" value="1"/>
</dbReference>
<dbReference type="PANTHER" id="PTHR34820:SF4">
    <property type="entry name" value="INNER MEMBRANE PROTEIN YEBZ"/>
    <property type="match status" value="1"/>
</dbReference>
<dbReference type="GO" id="GO:0005886">
    <property type="term" value="C:plasma membrane"/>
    <property type="evidence" value="ECO:0007669"/>
    <property type="project" value="UniProtKB-SubCell"/>
</dbReference>
<evidence type="ECO:0000256" key="4">
    <source>
        <dbReference type="ARBA" id="ARBA00022989"/>
    </source>
</evidence>
<dbReference type="InterPro" id="IPR032694">
    <property type="entry name" value="CopC/D"/>
</dbReference>
<keyword evidence="5 6" id="KW-0472">Membrane</keyword>
<comment type="subcellular location">
    <subcellularLocation>
        <location evidence="6">Cell inner membrane</location>
        <topology evidence="6">Multi-pass membrane protein</topology>
    </subcellularLocation>
    <subcellularLocation>
        <location evidence="1">Cell membrane</location>
        <topology evidence="1">Multi-pass membrane protein</topology>
    </subcellularLocation>
</comment>
<feature type="transmembrane region" description="Helical" evidence="6">
    <location>
        <begin position="20"/>
        <end position="38"/>
    </location>
</feature>
<organism evidence="8 9">
    <name type="scientific">SAR86 cluster bacterium</name>
    <dbReference type="NCBI Taxonomy" id="2030880"/>
    <lineage>
        <taxon>Bacteria</taxon>
        <taxon>Pseudomonadati</taxon>
        <taxon>Pseudomonadota</taxon>
        <taxon>Gammaproteobacteria</taxon>
        <taxon>SAR86 cluster</taxon>
    </lineage>
</organism>
<feature type="transmembrane region" description="Helical" evidence="6">
    <location>
        <begin position="208"/>
        <end position="231"/>
    </location>
</feature>
<feature type="transmembrane region" description="Helical" evidence="6">
    <location>
        <begin position="50"/>
        <end position="70"/>
    </location>
</feature>
<evidence type="ECO:0000313" key="8">
    <source>
        <dbReference type="EMBL" id="PCJ24755.1"/>
    </source>
</evidence>
<evidence type="ECO:0000256" key="6">
    <source>
        <dbReference type="RuleBase" id="RU369037"/>
    </source>
</evidence>
<evidence type="ECO:0000256" key="1">
    <source>
        <dbReference type="ARBA" id="ARBA00004651"/>
    </source>
</evidence>